<dbReference type="AlphaFoldDB" id="A0A1E4SQ65"/>
<dbReference type="SUPFAM" id="SSF57959">
    <property type="entry name" value="Leucine zipper domain"/>
    <property type="match status" value="1"/>
</dbReference>
<dbReference type="RefSeq" id="XP_020066757.1">
    <property type="nucleotide sequence ID" value="XM_020207139.1"/>
</dbReference>
<dbReference type="PANTHER" id="PTHR40621">
    <property type="entry name" value="TRANSCRIPTION FACTOR KAPC-RELATED"/>
    <property type="match status" value="1"/>
</dbReference>
<dbReference type="EMBL" id="KV453909">
    <property type="protein sequence ID" value="ODV81635.1"/>
    <property type="molecule type" value="Genomic_DNA"/>
</dbReference>
<organism evidence="5 6">
    <name type="scientific">Suhomyces tanzawaensis NRRL Y-17324</name>
    <dbReference type="NCBI Taxonomy" id="984487"/>
    <lineage>
        <taxon>Eukaryota</taxon>
        <taxon>Fungi</taxon>
        <taxon>Dikarya</taxon>
        <taxon>Ascomycota</taxon>
        <taxon>Saccharomycotina</taxon>
        <taxon>Pichiomycetes</taxon>
        <taxon>Debaryomycetaceae</taxon>
        <taxon>Suhomyces</taxon>
    </lineage>
</organism>
<evidence type="ECO:0000259" key="4">
    <source>
        <dbReference type="PROSITE" id="PS50217"/>
    </source>
</evidence>
<dbReference type="GO" id="GO:0000976">
    <property type="term" value="F:transcription cis-regulatory region binding"/>
    <property type="evidence" value="ECO:0007669"/>
    <property type="project" value="InterPro"/>
</dbReference>
<name>A0A1E4SQ65_9ASCO</name>
<evidence type="ECO:0000256" key="1">
    <source>
        <dbReference type="ARBA" id="ARBA00004123"/>
    </source>
</evidence>
<dbReference type="STRING" id="984487.A0A1E4SQ65"/>
<evidence type="ECO:0000313" key="5">
    <source>
        <dbReference type="EMBL" id="ODV81635.1"/>
    </source>
</evidence>
<feature type="domain" description="BZIP" evidence="4">
    <location>
        <begin position="161"/>
        <end position="213"/>
    </location>
</feature>
<evidence type="ECO:0000313" key="6">
    <source>
        <dbReference type="Proteomes" id="UP000094285"/>
    </source>
</evidence>
<keyword evidence="6" id="KW-1185">Reference proteome</keyword>
<dbReference type="InterPro" id="IPR046347">
    <property type="entry name" value="bZIP_sf"/>
</dbReference>
<dbReference type="OrthoDB" id="4940293at2759"/>
<reference evidence="6" key="1">
    <citation type="submission" date="2016-05" db="EMBL/GenBank/DDBJ databases">
        <title>Comparative genomics of biotechnologically important yeasts.</title>
        <authorList>
            <consortium name="DOE Joint Genome Institute"/>
            <person name="Riley R."/>
            <person name="Haridas S."/>
            <person name="Wolfe K.H."/>
            <person name="Lopes M.R."/>
            <person name="Hittinger C.T."/>
            <person name="Goker M."/>
            <person name="Salamov A."/>
            <person name="Wisecaver J."/>
            <person name="Long T.M."/>
            <person name="Aerts A.L."/>
            <person name="Barry K."/>
            <person name="Choi C."/>
            <person name="Clum A."/>
            <person name="Coughlan A.Y."/>
            <person name="Deshpande S."/>
            <person name="Douglass A.P."/>
            <person name="Hanson S.J."/>
            <person name="Klenk H.-P."/>
            <person name="Labutti K."/>
            <person name="Lapidus A."/>
            <person name="Lindquist E."/>
            <person name="Lipzen A."/>
            <person name="Meier-Kolthoff J.P."/>
            <person name="Ohm R.A."/>
            <person name="Otillar R.P."/>
            <person name="Pangilinan J."/>
            <person name="Peng Y."/>
            <person name="Rokas A."/>
            <person name="Rosa C.A."/>
            <person name="Scheuner C."/>
            <person name="Sibirny A.A."/>
            <person name="Slot J.C."/>
            <person name="Stielow J.B."/>
            <person name="Sun H."/>
            <person name="Kurtzman C.P."/>
            <person name="Blackwell M."/>
            <person name="Grigoriev I.V."/>
            <person name="Jeffries T.W."/>
        </authorList>
    </citation>
    <scope>NUCLEOTIDE SEQUENCE [LARGE SCALE GENOMIC DNA]</scope>
    <source>
        <strain evidence="6">NRRL Y-17324</strain>
    </source>
</reference>
<evidence type="ECO:0000256" key="2">
    <source>
        <dbReference type="ARBA" id="ARBA00023242"/>
    </source>
</evidence>
<comment type="subcellular location">
    <subcellularLocation>
        <location evidence="1">Nucleus</location>
    </subcellularLocation>
</comment>
<sequence length="343" mass="39185">MNTLMSSYNEKPPVQASADYWMNSPSHNMTINPDIKPPFLELDEAECQKQFFAQSPQFQFNQSPYMLDNTQPAYLPPQNTQPGFDILGGQNFPEGSISDHSSPSNNLLFHHSPESSTSIGVEAEVVKKAPKTKAATKTKKQLLDEQDAILIAKDDSELNYDELQLKRKAQNRAAQRAFRERKESKMKELEAKLMESDKERQKLMEKLEIITKQNMYILTENELLRSKGPAEEPMEDYKFTFPHSQNEFIHELAGKHKFEPQHIRKVYDSPEHPGNKILALGAVWDYLQVKADEYSIDYDGIDIPLIMSKLKGNERCHGFGPAYPLELVDRVIAECCNLPSAYT</sequence>
<gene>
    <name evidence="5" type="ORF">CANTADRAFT_24503</name>
</gene>
<dbReference type="InterPro" id="IPR004827">
    <property type="entry name" value="bZIP"/>
</dbReference>
<dbReference type="GO" id="GO:0001228">
    <property type="term" value="F:DNA-binding transcription activator activity, RNA polymerase II-specific"/>
    <property type="evidence" value="ECO:0007669"/>
    <property type="project" value="TreeGrafter"/>
</dbReference>
<dbReference type="PANTHER" id="PTHR40621:SF8">
    <property type="entry name" value="AP-1-LIKE TRANSCRIPTION FACTOR YAP3"/>
    <property type="match status" value="1"/>
</dbReference>
<dbReference type="Gene3D" id="1.20.5.170">
    <property type="match status" value="1"/>
</dbReference>
<accession>A0A1E4SQ65</accession>
<dbReference type="InterPro" id="IPR050936">
    <property type="entry name" value="AP-1-like"/>
</dbReference>
<dbReference type="PROSITE" id="PS50217">
    <property type="entry name" value="BZIP"/>
    <property type="match status" value="1"/>
</dbReference>
<dbReference type="CDD" id="cd14688">
    <property type="entry name" value="bZIP_YAP"/>
    <property type="match status" value="1"/>
</dbReference>
<evidence type="ECO:0000256" key="3">
    <source>
        <dbReference type="SAM" id="Coils"/>
    </source>
</evidence>
<feature type="coiled-coil region" evidence="3">
    <location>
        <begin position="153"/>
        <end position="213"/>
    </location>
</feature>
<proteinExistence type="predicted"/>
<dbReference type="PROSITE" id="PS00036">
    <property type="entry name" value="BZIP_BASIC"/>
    <property type="match status" value="1"/>
</dbReference>
<dbReference type="GeneID" id="30981276"/>
<dbReference type="Proteomes" id="UP000094285">
    <property type="component" value="Unassembled WGS sequence"/>
</dbReference>
<keyword evidence="3" id="KW-0175">Coiled coil</keyword>
<protein>
    <recommendedName>
        <fullName evidence="4">BZIP domain-containing protein</fullName>
    </recommendedName>
</protein>
<keyword evidence="2" id="KW-0539">Nucleus</keyword>
<dbReference type="GO" id="GO:0090575">
    <property type="term" value="C:RNA polymerase II transcription regulator complex"/>
    <property type="evidence" value="ECO:0007669"/>
    <property type="project" value="TreeGrafter"/>
</dbReference>
<dbReference type="SMART" id="SM00338">
    <property type="entry name" value="BRLZ"/>
    <property type="match status" value="1"/>
</dbReference>